<accession>A0ABX8LK91</accession>
<organism evidence="1 2">
    <name type="scientific">Geomonas subterranea</name>
    <dbReference type="NCBI Taxonomy" id="2847989"/>
    <lineage>
        <taxon>Bacteria</taxon>
        <taxon>Pseudomonadati</taxon>
        <taxon>Thermodesulfobacteriota</taxon>
        <taxon>Desulfuromonadia</taxon>
        <taxon>Geobacterales</taxon>
        <taxon>Geobacteraceae</taxon>
        <taxon>Geomonas</taxon>
    </lineage>
</organism>
<evidence type="ECO:0000313" key="1">
    <source>
        <dbReference type="EMBL" id="QXE92117.1"/>
    </source>
</evidence>
<reference evidence="1 2" key="1">
    <citation type="submission" date="2021-06" db="EMBL/GenBank/DDBJ databases">
        <title>Gemonas diversity in paddy soil.</title>
        <authorList>
            <person name="Liu G."/>
        </authorList>
    </citation>
    <scope>NUCLEOTIDE SEQUENCE [LARGE SCALE GENOMIC DNA]</scope>
    <source>
        <strain evidence="1 2">RG2</strain>
    </source>
</reference>
<dbReference type="EMBL" id="CP077683">
    <property type="protein sequence ID" value="QXE92117.1"/>
    <property type="molecule type" value="Genomic_DNA"/>
</dbReference>
<protein>
    <submittedName>
        <fullName evidence="1">Uncharacterized protein</fullName>
    </submittedName>
</protein>
<proteinExistence type="predicted"/>
<gene>
    <name evidence="1" type="ORF">KP001_06205</name>
</gene>
<sequence>MAKQLRIDHFNHWPKLQDFRAEVDFRKRLEQFETNQLFFPYQIPPTTNKDIHIVISYLLDAIDSLPSRPDHAFDWTWRAFEYLATTSFGNGNITNSMRSVAANVLSPYFNSNSNAASGLYNLIENIPIQTCEYLLKRIIESGPYTFAPGTHNNLTSYSKRLLFANGNPPVISTALQTALAHLSVCYDYADTTQRRNGASLLRKILHREQVALAGGSVKLTPDDLVFFLLSGLGYAFRNDRAHAKSIAPFRSSYASIKTYAHCWFMFLLMYEIAFSLLHTPQSPHQLTGCPGQNFFDNNYAFTKLFKNHLGR</sequence>
<dbReference type="RefSeq" id="WP_217288678.1">
    <property type="nucleotide sequence ID" value="NZ_CP077683.1"/>
</dbReference>
<evidence type="ECO:0000313" key="2">
    <source>
        <dbReference type="Proteomes" id="UP000683559"/>
    </source>
</evidence>
<dbReference type="Proteomes" id="UP000683559">
    <property type="component" value="Chromosome"/>
</dbReference>
<keyword evidence="2" id="KW-1185">Reference proteome</keyword>
<name>A0ABX8LK91_9BACT</name>